<sequence length="303" mass="34452">MRLEKRPMRPVGIPELNDRMWNIMEACWNTNSAIRPKATEVLHRIKSEILVERRATRFVDRIGSKHLPQHQTSHRSPASAAHDSTQVREKDWVEPELEADTEGRGLHEPIYSLFPLVGNKIKRSFVRPWITPLEDAEFTHSDSTPQHEHPMDHGIITEGQDRAVEQGGHHSNTAKGVLIKTISSGEGLDLLLHELPVNDKHPSVDDREGSWRPQIRSKSRERTTSAGMFSVHSSAFFPSLTDDTRGFSIILASEQVKIKKERGWLSKWTNGCRDNKEVNTNGEQEELTVLIGALYAYCSLTFR</sequence>
<feature type="region of interest" description="Disordered" evidence="1">
    <location>
        <begin position="64"/>
        <end position="101"/>
    </location>
</feature>
<evidence type="ECO:0000313" key="2">
    <source>
        <dbReference type="EMBL" id="KAL0061684.1"/>
    </source>
</evidence>
<reference evidence="2 3" key="1">
    <citation type="submission" date="2024-05" db="EMBL/GenBank/DDBJ databases">
        <title>A draft genome resource for the thread blight pathogen Marasmius tenuissimus strain MS-2.</title>
        <authorList>
            <person name="Yulfo-Soto G.E."/>
            <person name="Baruah I.K."/>
            <person name="Amoako-Attah I."/>
            <person name="Bukari Y."/>
            <person name="Meinhardt L.W."/>
            <person name="Bailey B.A."/>
            <person name="Cohen S.P."/>
        </authorList>
    </citation>
    <scope>NUCLEOTIDE SEQUENCE [LARGE SCALE GENOMIC DNA]</scope>
    <source>
        <strain evidence="2 3">MS-2</strain>
    </source>
</reference>
<proteinExistence type="predicted"/>
<comment type="caution">
    <text evidence="2">The sequence shown here is derived from an EMBL/GenBank/DDBJ whole genome shotgun (WGS) entry which is preliminary data.</text>
</comment>
<evidence type="ECO:0000313" key="3">
    <source>
        <dbReference type="Proteomes" id="UP001437256"/>
    </source>
</evidence>
<evidence type="ECO:0008006" key="4">
    <source>
        <dbReference type="Google" id="ProtNLM"/>
    </source>
</evidence>
<feature type="compositionally biased region" description="Basic and acidic residues" evidence="1">
    <location>
        <begin position="201"/>
        <end position="210"/>
    </location>
</feature>
<evidence type="ECO:0000256" key="1">
    <source>
        <dbReference type="SAM" id="MobiDB-lite"/>
    </source>
</evidence>
<protein>
    <recommendedName>
        <fullName evidence="4">Serine-threonine/tyrosine-protein kinase catalytic domain-containing protein</fullName>
    </recommendedName>
</protein>
<dbReference type="Proteomes" id="UP001437256">
    <property type="component" value="Unassembled WGS sequence"/>
</dbReference>
<accession>A0ABR2ZKH6</accession>
<name>A0ABR2ZKH6_9AGAR</name>
<keyword evidence="3" id="KW-1185">Reference proteome</keyword>
<organism evidence="2 3">
    <name type="scientific">Marasmius tenuissimus</name>
    <dbReference type="NCBI Taxonomy" id="585030"/>
    <lineage>
        <taxon>Eukaryota</taxon>
        <taxon>Fungi</taxon>
        <taxon>Dikarya</taxon>
        <taxon>Basidiomycota</taxon>
        <taxon>Agaricomycotina</taxon>
        <taxon>Agaricomycetes</taxon>
        <taxon>Agaricomycetidae</taxon>
        <taxon>Agaricales</taxon>
        <taxon>Marasmiineae</taxon>
        <taxon>Marasmiaceae</taxon>
        <taxon>Marasmius</taxon>
    </lineage>
</organism>
<dbReference type="EMBL" id="JBBXMP010000127">
    <property type="protein sequence ID" value="KAL0061684.1"/>
    <property type="molecule type" value="Genomic_DNA"/>
</dbReference>
<feature type="region of interest" description="Disordered" evidence="1">
    <location>
        <begin position="201"/>
        <end position="224"/>
    </location>
</feature>
<gene>
    <name evidence="2" type="ORF">AAF712_011491</name>
</gene>